<evidence type="ECO:0000313" key="4">
    <source>
        <dbReference type="Proteomes" id="UP000015101"/>
    </source>
</evidence>
<proteinExistence type="inferred from homology"/>
<dbReference type="AlphaFoldDB" id="T1G6V3"/>
<organism evidence="3 4">
    <name type="scientific">Helobdella robusta</name>
    <name type="common">Californian leech</name>
    <dbReference type="NCBI Taxonomy" id="6412"/>
    <lineage>
        <taxon>Eukaryota</taxon>
        <taxon>Metazoa</taxon>
        <taxon>Spiralia</taxon>
        <taxon>Lophotrochozoa</taxon>
        <taxon>Annelida</taxon>
        <taxon>Clitellata</taxon>
        <taxon>Hirudinea</taxon>
        <taxon>Rhynchobdellida</taxon>
        <taxon>Glossiphoniidae</taxon>
        <taxon>Helobdella</taxon>
    </lineage>
</organism>
<dbReference type="eggNOG" id="KOG4015">
    <property type="taxonomic scope" value="Eukaryota"/>
</dbReference>
<dbReference type="SUPFAM" id="SSF50814">
    <property type="entry name" value="Lipocalins"/>
    <property type="match status" value="1"/>
</dbReference>
<dbReference type="CDD" id="cd00742">
    <property type="entry name" value="FABP"/>
    <property type="match status" value="1"/>
</dbReference>
<reference evidence="2 4" key="2">
    <citation type="journal article" date="2013" name="Nature">
        <title>Insights into bilaterian evolution from three spiralian genomes.</title>
        <authorList>
            <person name="Simakov O."/>
            <person name="Marletaz F."/>
            <person name="Cho S.J."/>
            <person name="Edsinger-Gonzales E."/>
            <person name="Havlak P."/>
            <person name="Hellsten U."/>
            <person name="Kuo D.H."/>
            <person name="Larsson T."/>
            <person name="Lv J."/>
            <person name="Arendt D."/>
            <person name="Savage R."/>
            <person name="Osoegawa K."/>
            <person name="de Jong P."/>
            <person name="Grimwood J."/>
            <person name="Chapman J.A."/>
            <person name="Shapiro H."/>
            <person name="Aerts A."/>
            <person name="Otillar R.P."/>
            <person name="Terry A.Y."/>
            <person name="Boore J.L."/>
            <person name="Grigoriev I.V."/>
            <person name="Lindberg D.R."/>
            <person name="Seaver E.C."/>
            <person name="Weisblat D.A."/>
            <person name="Putnam N.H."/>
            <person name="Rokhsar D.S."/>
        </authorList>
    </citation>
    <scope>NUCLEOTIDE SEQUENCE</scope>
</reference>
<accession>T1G6V3</accession>
<dbReference type="STRING" id="6412.T1G6V3"/>
<dbReference type="CTD" id="20216800"/>
<dbReference type="Gene3D" id="2.40.128.20">
    <property type="match status" value="1"/>
</dbReference>
<name>T1G6V3_HELRO</name>
<dbReference type="InParanoid" id="T1G6V3"/>
<dbReference type="RefSeq" id="XP_009027768.1">
    <property type="nucleotide sequence ID" value="XM_009029520.1"/>
</dbReference>
<gene>
    <name evidence="3" type="primary">20216800</name>
    <name evidence="2" type="ORF">HELRODRAFT_87779</name>
</gene>
<evidence type="ECO:0008006" key="5">
    <source>
        <dbReference type="Google" id="ProtNLM"/>
    </source>
</evidence>
<dbReference type="KEGG" id="hro:HELRODRAFT_87779"/>
<dbReference type="InterPro" id="IPR031259">
    <property type="entry name" value="ILBP"/>
</dbReference>
<keyword evidence="4" id="KW-1185">Reference proteome</keyword>
<sequence>FAKTLGVPWLVRKLASKSYPTLEITQNGDEFSSKLVSLMHTFDVKFTVGTEFEERQPNGVVMKIMPRWEGDKLVMDYRPKNPGEAKDQTMIREMVDDELVLTAIVDNIVSKRFFKRLE</sequence>
<protein>
    <recommendedName>
        <fullName evidence="5">Lipocalin/cytosolic fatty-acid binding domain-containing protein</fullName>
    </recommendedName>
</protein>
<dbReference type="InterPro" id="IPR000463">
    <property type="entry name" value="Fatty_acid-bd"/>
</dbReference>
<dbReference type="OrthoDB" id="354351at2759"/>
<dbReference type="GO" id="GO:0015908">
    <property type="term" value="P:fatty acid transport"/>
    <property type="evidence" value="ECO:0000318"/>
    <property type="project" value="GO_Central"/>
</dbReference>
<evidence type="ECO:0000256" key="1">
    <source>
        <dbReference type="ARBA" id="ARBA00008390"/>
    </source>
</evidence>
<dbReference type="EMBL" id="KB097572">
    <property type="protein sequence ID" value="ESN94088.1"/>
    <property type="molecule type" value="Genomic_DNA"/>
</dbReference>
<dbReference type="PRINTS" id="PR00178">
    <property type="entry name" value="FATTYACIDBP"/>
</dbReference>
<dbReference type="InterPro" id="IPR012674">
    <property type="entry name" value="Calycin"/>
</dbReference>
<dbReference type="GO" id="GO:0005634">
    <property type="term" value="C:nucleus"/>
    <property type="evidence" value="ECO:0000318"/>
    <property type="project" value="GO_Central"/>
</dbReference>
<dbReference type="GO" id="GO:0005829">
    <property type="term" value="C:cytosol"/>
    <property type="evidence" value="ECO:0000318"/>
    <property type="project" value="GO_Central"/>
</dbReference>
<comment type="similarity">
    <text evidence="1">Belongs to the calycin superfamily. Fatty-acid binding protein (FABP) family.</text>
</comment>
<dbReference type="EnsemblMetazoa" id="HelroT87779">
    <property type="protein sequence ID" value="HelroP87779"/>
    <property type="gene ID" value="HelroG87779"/>
</dbReference>
<evidence type="ECO:0000313" key="3">
    <source>
        <dbReference type="EnsemblMetazoa" id="HelroP87779"/>
    </source>
</evidence>
<dbReference type="OMA" id="YQHERNE"/>
<dbReference type="HOGENOM" id="CLU_113772_0_2_1"/>
<reference evidence="4" key="1">
    <citation type="submission" date="2012-12" db="EMBL/GenBank/DDBJ databases">
        <authorList>
            <person name="Hellsten U."/>
            <person name="Grimwood J."/>
            <person name="Chapman J.A."/>
            <person name="Shapiro H."/>
            <person name="Aerts A."/>
            <person name="Otillar R.P."/>
            <person name="Terry A.Y."/>
            <person name="Boore J.L."/>
            <person name="Simakov O."/>
            <person name="Marletaz F."/>
            <person name="Cho S.-J."/>
            <person name="Edsinger-Gonzales E."/>
            <person name="Havlak P."/>
            <person name="Kuo D.-H."/>
            <person name="Larsson T."/>
            <person name="Lv J."/>
            <person name="Arendt D."/>
            <person name="Savage R."/>
            <person name="Osoegawa K."/>
            <person name="de Jong P."/>
            <person name="Lindberg D.R."/>
            <person name="Seaver E.C."/>
            <person name="Weisblat D.A."/>
            <person name="Putnam N.H."/>
            <person name="Grigoriev I.V."/>
            <person name="Rokhsar D.S."/>
        </authorList>
    </citation>
    <scope>NUCLEOTIDE SEQUENCE</scope>
</reference>
<dbReference type="GO" id="GO:0005504">
    <property type="term" value="F:fatty acid binding"/>
    <property type="evidence" value="ECO:0000318"/>
    <property type="project" value="GO_Central"/>
</dbReference>
<dbReference type="GeneID" id="20216800"/>
<dbReference type="EMBL" id="AMQM01007134">
    <property type="status" value="NOT_ANNOTATED_CDS"/>
    <property type="molecule type" value="Genomic_DNA"/>
</dbReference>
<dbReference type="Proteomes" id="UP000015101">
    <property type="component" value="Unassembled WGS sequence"/>
</dbReference>
<reference evidence="3" key="3">
    <citation type="submission" date="2015-06" db="UniProtKB">
        <authorList>
            <consortium name="EnsemblMetazoa"/>
        </authorList>
    </citation>
    <scope>IDENTIFICATION</scope>
</reference>
<evidence type="ECO:0000313" key="2">
    <source>
        <dbReference type="EMBL" id="ESN94088.1"/>
    </source>
</evidence>
<dbReference type="PANTHER" id="PTHR11955">
    <property type="entry name" value="FATTY ACID BINDING PROTEIN"/>
    <property type="match status" value="1"/>
</dbReference>